<dbReference type="RefSeq" id="WP_223248964.1">
    <property type="nucleotide sequence ID" value="NZ_PEBD01000004.1"/>
</dbReference>
<comment type="caution">
    <text evidence="1">The sequence shown here is derived from an EMBL/GenBank/DDBJ whole genome shotgun (WGS) entry which is preliminary data.</text>
</comment>
<accession>A0A2G3PPP9</accession>
<dbReference type="AlphaFoldDB" id="A0A2G3PPP9"/>
<feature type="non-terminal residue" evidence="1">
    <location>
        <position position="140"/>
    </location>
</feature>
<dbReference type="EMBL" id="PEBD01000004">
    <property type="protein sequence ID" value="PHV67838.1"/>
    <property type="molecule type" value="Genomic_DNA"/>
</dbReference>
<dbReference type="Proteomes" id="UP000225108">
    <property type="component" value="Unassembled WGS sequence"/>
</dbReference>
<evidence type="ECO:0000313" key="1">
    <source>
        <dbReference type="EMBL" id="PHV67838.1"/>
    </source>
</evidence>
<protein>
    <submittedName>
        <fullName evidence="1">Uncharacterized protein</fullName>
    </submittedName>
</protein>
<name>A0A2G3PPP9_WILMA</name>
<gene>
    <name evidence="1" type="ORF">CSW57_00590</name>
</gene>
<organism evidence="1 2">
    <name type="scientific">Williamsia marianensis</name>
    <dbReference type="NCBI Taxonomy" id="85044"/>
    <lineage>
        <taxon>Bacteria</taxon>
        <taxon>Bacillati</taxon>
        <taxon>Actinomycetota</taxon>
        <taxon>Actinomycetes</taxon>
        <taxon>Mycobacteriales</taxon>
        <taxon>Nocardiaceae</taxon>
        <taxon>Williamsia</taxon>
    </lineage>
</organism>
<evidence type="ECO:0000313" key="2">
    <source>
        <dbReference type="Proteomes" id="UP000225108"/>
    </source>
</evidence>
<sequence>MAGQLELGGTMAANMNGRCATPPARSHEREVLRLATRCAGGVFAAATVVMWRYERLMHETGGPGIIALEVAGTHRRATEIISTWGPQGVAAARKSVWLDFGYMSIYGTFAALLSERARRRHSDRAISIPQYLVPAACPFR</sequence>
<reference evidence="1 2" key="1">
    <citation type="submission" date="2017-10" db="EMBL/GenBank/DDBJ databases">
        <title>The draft genome sequence of Williamsia sp. BULT 1.1 isolated from the semi-arid grassland soils from South Africa.</title>
        <authorList>
            <person name="Kabwe M.H."/>
            <person name="Govender N."/>
            <person name="Mutseka Lunga P."/>
            <person name="Vikram S."/>
            <person name="Makhalanyane T.P."/>
        </authorList>
    </citation>
    <scope>NUCLEOTIDE SEQUENCE [LARGE SCALE GENOMIC DNA]</scope>
    <source>
        <strain evidence="1 2">BULT 1.1</strain>
    </source>
</reference>
<proteinExistence type="predicted"/>